<organism evidence="1 2">
    <name type="scientific">Moraxella catarrhalis</name>
    <name type="common">Branhamella catarrhalis</name>
    <dbReference type="NCBI Taxonomy" id="480"/>
    <lineage>
        <taxon>Bacteria</taxon>
        <taxon>Pseudomonadati</taxon>
        <taxon>Pseudomonadota</taxon>
        <taxon>Gammaproteobacteria</taxon>
        <taxon>Moraxellales</taxon>
        <taxon>Moraxellaceae</taxon>
        <taxon>Moraxella</taxon>
    </lineage>
</organism>
<sequence>MYKAFVNWASECLEYKGLIPLTPAQNVPHPKSVNRQHDMP</sequence>
<accession>A0A3Q9GCM9</accession>
<protein>
    <submittedName>
        <fullName evidence="1">Uncharacterized protein</fullName>
    </submittedName>
</protein>
<dbReference type="Proteomes" id="UP000280228">
    <property type="component" value="Chromosome"/>
</dbReference>
<name>A0A3Q9GCM9_MORCA</name>
<evidence type="ECO:0000313" key="1">
    <source>
        <dbReference type="EMBL" id="AZQ92926.1"/>
    </source>
</evidence>
<reference evidence="1 2" key="1">
    <citation type="submission" date="2018-12" db="EMBL/GenBank/DDBJ databases">
        <title>Persistence of Moraxella catarrhalis in Chronic Obstructive Pulmonary Disease and Regulation of the Hag/MID Adhesin.</title>
        <authorList>
            <person name="Murphy T."/>
            <person name="Zhao X."/>
            <person name="Vyas G."/>
            <person name="Aluvathingal J."/>
            <person name="Nadendla S."/>
            <person name="Tallon L."/>
            <person name="Tettelin H."/>
        </authorList>
    </citation>
    <scope>NUCLEOTIDE SEQUENCE [LARGE SCALE GENOMIC DNA]</scope>
    <source>
        <strain evidence="1 2">46P58B1</strain>
    </source>
</reference>
<evidence type="ECO:0000313" key="2">
    <source>
        <dbReference type="Proteomes" id="UP000280228"/>
    </source>
</evidence>
<dbReference type="AlphaFoldDB" id="A0A3Q9GCM9"/>
<proteinExistence type="predicted"/>
<gene>
    <name evidence="1" type="ORF">EJK53_1095</name>
</gene>
<dbReference type="EMBL" id="CP034662">
    <property type="protein sequence ID" value="AZQ92926.1"/>
    <property type="molecule type" value="Genomic_DNA"/>
</dbReference>